<dbReference type="GeneID" id="41966446"/>
<dbReference type="KEGG" id="pgri:PgNI_11575"/>
<reference evidence="1 2" key="1">
    <citation type="journal article" date="2019" name="Mol. Biol. Evol.">
        <title>Blast fungal genomes show frequent chromosomal changes, gene gains and losses, and effector gene turnover.</title>
        <authorList>
            <person name="Gomez Luciano L.B."/>
            <person name="Jason Tsai I."/>
            <person name="Chuma I."/>
            <person name="Tosa Y."/>
            <person name="Chen Y.H."/>
            <person name="Li J.Y."/>
            <person name="Li M.Y."/>
            <person name="Jade Lu M.Y."/>
            <person name="Nakayashiki H."/>
            <person name="Li W.H."/>
        </authorList>
    </citation>
    <scope>NUCLEOTIDE SEQUENCE [LARGE SCALE GENOMIC DNA]</scope>
    <source>
        <strain evidence="1 2">NI907</strain>
    </source>
</reference>
<dbReference type="AlphaFoldDB" id="A0A6P8ANT7"/>
<protein>
    <submittedName>
        <fullName evidence="2">Uncharacterized protein</fullName>
    </submittedName>
</protein>
<evidence type="ECO:0000313" key="2">
    <source>
        <dbReference type="RefSeq" id="XP_030976560.1"/>
    </source>
</evidence>
<evidence type="ECO:0000313" key="1">
    <source>
        <dbReference type="Proteomes" id="UP000515153"/>
    </source>
</evidence>
<gene>
    <name evidence="2" type="ORF">PgNI_11575</name>
</gene>
<dbReference type="Proteomes" id="UP000515153">
    <property type="component" value="Chromosome V"/>
</dbReference>
<keyword evidence="1" id="KW-1185">Reference proteome</keyword>
<accession>A0A6P8ANT7</accession>
<reference evidence="2" key="3">
    <citation type="submission" date="2025-08" db="UniProtKB">
        <authorList>
            <consortium name="RefSeq"/>
        </authorList>
    </citation>
    <scope>IDENTIFICATION</scope>
    <source>
        <strain evidence="2">NI907</strain>
    </source>
</reference>
<sequence>MLPAIRGPADSGCGEETSRWRQSWFVKCPGPAGQRCIQIGGAAFFFLSSTVQRSLRGPDGTEGVFLPLELSGLYCTAR</sequence>
<reference evidence="2" key="2">
    <citation type="submission" date="2019-10" db="EMBL/GenBank/DDBJ databases">
        <authorList>
            <consortium name="NCBI Genome Project"/>
        </authorList>
    </citation>
    <scope>NUCLEOTIDE SEQUENCE</scope>
    <source>
        <strain evidence="2">NI907</strain>
    </source>
</reference>
<organism evidence="1 2">
    <name type="scientific">Pyricularia grisea</name>
    <name type="common">Crabgrass-specific blast fungus</name>
    <name type="synonym">Magnaporthe grisea</name>
    <dbReference type="NCBI Taxonomy" id="148305"/>
    <lineage>
        <taxon>Eukaryota</taxon>
        <taxon>Fungi</taxon>
        <taxon>Dikarya</taxon>
        <taxon>Ascomycota</taxon>
        <taxon>Pezizomycotina</taxon>
        <taxon>Sordariomycetes</taxon>
        <taxon>Sordariomycetidae</taxon>
        <taxon>Magnaporthales</taxon>
        <taxon>Pyriculariaceae</taxon>
        <taxon>Pyricularia</taxon>
    </lineage>
</organism>
<dbReference type="RefSeq" id="XP_030976560.1">
    <property type="nucleotide sequence ID" value="XM_031131541.1"/>
</dbReference>
<proteinExistence type="predicted"/>
<name>A0A6P8ANT7_PYRGI</name>